<protein>
    <submittedName>
        <fullName evidence="1">Uncharacterized protein</fullName>
    </submittedName>
</protein>
<reference evidence="1 2" key="1">
    <citation type="submission" date="2019-06" db="EMBL/GenBank/DDBJ databases">
        <title>Pac Bio to generate improved reference genome sequences for organisms with transposon mutant libraries (support for FEBA project).</title>
        <authorList>
            <person name="Blow M."/>
        </authorList>
    </citation>
    <scope>NUCLEOTIDE SEQUENCE [LARGE SCALE GENOMIC DNA]</scope>
    <source>
        <strain evidence="1 2">USDA 1844</strain>
    </source>
</reference>
<accession>A0A559SPC7</accession>
<evidence type="ECO:0000313" key="1">
    <source>
        <dbReference type="EMBL" id="TVZ64224.1"/>
    </source>
</evidence>
<comment type="caution">
    <text evidence="1">The sequence shown here is derived from an EMBL/GenBank/DDBJ whole genome shotgun (WGS) entry which is preliminary data.</text>
</comment>
<organism evidence="1 2">
    <name type="scientific">Rhizobium mongolense USDA 1844</name>
    <dbReference type="NCBI Taxonomy" id="1079460"/>
    <lineage>
        <taxon>Bacteria</taxon>
        <taxon>Pseudomonadati</taxon>
        <taxon>Pseudomonadota</taxon>
        <taxon>Alphaproteobacteria</taxon>
        <taxon>Hyphomicrobiales</taxon>
        <taxon>Rhizobiaceae</taxon>
        <taxon>Rhizobium/Agrobacterium group</taxon>
        <taxon>Rhizobium</taxon>
    </lineage>
</organism>
<gene>
    <name evidence="1" type="ORF">BCL32_4445</name>
</gene>
<sequence length="158" mass="17629">MKQPLDWDKIRRLKFIREKPPADWPPGVNSISIEGVSLLGIDANNNLYWDGKLLQTATTLGRTERLIALAVAFSTIAVAKLKQFASFLADDAKSFLLADVTFAFRDMNFLPDGPHRIDETGGSNSTEKCKDRAFCTGTHNSHHIGREPMMKISATRPR</sequence>
<evidence type="ECO:0000313" key="2">
    <source>
        <dbReference type="Proteomes" id="UP000319824"/>
    </source>
</evidence>
<dbReference type="RefSeq" id="WP_022715327.1">
    <property type="nucleotide sequence ID" value="NZ_ATTQ01000007.1"/>
</dbReference>
<dbReference type="AlphaFoldDB" id="A0A559SPC7"/>
<dbReference type="Proteomes" id="UP000319824">
    <property type="component" value="Unassembled WGS sequence"/>
</dbReference>
<proteinExistence type="predicted"/>
<dbReference type="EMBL" id="VISO01000003">
    <property type="protein sequence ID" value="TVZ64224.1"/>
    <property type="molecule type" value="Genomic_DNA"/>
</dbReference>
<name>A0A559SPC7_9HYPH</name>